<gene>
    <name evidence="2" type="ORF">BKA67DRAFT_535142</name>
</gene>
<dbReference type="AlphaFoldDB" id="A0A9P8UK90"/>
<dbReference type="GeneID" id="70128861"/>
<dbReference type="Proteomes" id="UP000758603">
    <property type="component" value="Unassembled WGS sequence"/>
</dbReference>
<sequence length="383" mass="42990">MSIPHHPFGFPSSQTGPPWTAMAVSQSAFRAQTPTSNSAHAIAPVVAQLDARNGTIYGTQGQATFMPQNQALSVIDQSSHHGTVIKAGDFFPGTRLVSHLPLGPEDAPSAADRDIRQRFRNLVNEVNDLDRLYPDRDSAEQHRWRDKVNKLNRQIGHLERTIPQRLARDGNSPVFRELMPGFPRLWKYLDPSLRRNLEQQARQPLPCTRRIEGPATVKEEEDNKASVMASVARDRPLGRSAPRPGVRSSAFVKQEADQPRASQFGNHRAAPSFSGVPMAYEELEIKAEAELSDSDDCVIVGERQVRGRVHNRPPRSQRPPTRGARQQMPAVVKPKPTIPTRSLRNREVPLTVRCSRSPRFRSQAYRERSPRRDAIIEELSDSE</sequence>
<protein>
    <submittedName>
        <fullName evidence="2">Uncharacterized protein</fullName>
    </submittedName>
</protein>
<feature type="region of interest" description="Disordered" evidence="1">
    <location>
        <begin position="309"/>
        <end position="383"/>
    </location>
</feature>
<accession>A0A9P8UK90</accession>
<evidence type="ECO:0000313" key="2">
    <source>
        <dbReference type="EMBL" id="KAH6653787.1"/>
    </source>
</evidence>
<comment type="caution">
    <text evidence="2">The sequence shown here is derived from an EMBL/GenBank/DDBJ whole genome shotgun (WGS) entry which is preliminary data.</text>
</comment>
<dbReference type="RefSeq" id="XP_045958057.1">
    <property type="nucleotide sequence ID" value="XM_046099969.1"/>
</dbReference>
<organism evidence="2 3">
    <name type="scientific">Truncatella angustata</name>
    <dbReference type="NCBI Taxonomy" id="152316"/>
    <lineage>
        <taxon>Eukaryota</taxon>
        <taxon>Fungi</taxon>
        <taxon>Dikarya</taxon>
        <taxon>Ascomycota</taxon>
        <taxon>Pezizomycotina</taxon>
        <taxon>Sordariomycetes</taxon>
        <taxon>Xylariomycetidae</taxon>
        <taxon>Amphisphaeriales</taxon>
        <taxon>Sporocadaceae</taxon>
        <taxon>Truncatella</taxon>
    </lineage>
</organism>
<feature type="compositionally biased region" description="Basic and acidic residues" evidence="1">
    <location>
        <begin position="364"/>
        <end position="375"/>
    </location>
</feature>
<reference evidence="2" key="1">
    <citation type="journal article" date="2021" name="Nat. Commun.">
        <title>Genetic determinants of endophytism in the Arabidopsis root mycobiome.</title>
        <authorList>
            <person name="Mesny F."/>
            <person name="Miyauchi S."/>
            <person name="Thiergart T."/>
            <person name="Pickel B."/>
            <person name="Atanasova L."/>
            <person name="Karlsson M."/>
            <person name="Huettel B."/>
            <person name="Barry K.W."/>
            <person name="Haridas S."/>
            <person name="Chen C."/>
            <person name="Bauer D."/>
            <person name="Andreopoulos W."/>
            <person name="Pangilinan J."/>
            <person name="LaButti K."/>
            <person name="Riley R."/>
            <person name="Lipzen A."/>
            <person name="Clum A."/>
            <person name="Drula E."/>
            <person name="Henrissat B."/>
            <person name="Kohler A."/>
            <person name="Grigoriev I.V."/>
            <person name="Martin F.M."/>
            <person name="Hacquard S."/>
        </authorList>
    </citation>
    <scope>NUCLEOTIDE SEQUENCE</scope>
    <source>
        <strain evidence="2">MPI-SDFR-AT-0073</strain>
    </source>
</reference>
<keyword evidence="3" id="KW-1185">Reference proteome</keyword>
<feature type="region of interest" description="Disordered" evidence="1">
    <location>
        <begin position="236"/>
        <end position="270"/>
    </location>
</feature>
<dbReference type="OrthoDB" id="10494603at2759"/>
<evidence type="ECO:0000313" key="3">
    <source>
        <dbReference type="Proteomes" id="UP000758603"/>
    </source>
</evidence>
<name>A0A9P8UK90_9PEZI</name>
<dbReference type="EMBL" id="JAGPXC010000004">
    <property type="protein sequence ID" value="KAH6653787.1"/>
    <property type="molecule type" value="Genomic_DNA"/>
</dbReference>
<evidence type="ECO:0000256" key="1">
    <source>
        <dbReference type="SAM" id="MobiDB-lite"/>
    </source>
</evidence>
<proteinExistence type="predicted"/>